<gene>
    <name evidence="2" type="ordered locus">Mboo_1221</name>
</gene>
<dbReference type="GeneID" id="5411900"/>
<protein>
    <submittedName>
        <fullName evidence="2">Uncharacterized protein</fullName>
    </submittedName>
</protein>
<keyword evidence="1" id="KW-0812">Transmembrane</keyword>
<feature type="transmembrane region" description="Helical" evidence="1">
    <location>
        <begin position="41"/>
        <end position="62"/>
    </location>
</feature>
<sequence length="63" mass="6947">MSAGKSSSVSKTQFSYLFFIVGLILLILPELNGLGFLPAEIRAYFSVLFYPGIVCVIIGYILR</sequence>
<dbReference type="AlphaFoldDB" id="A7I7M8"/>
<accession>A7I7M8</accession>
<evidence type="ECO:0000256" key="1">
    <source>
        <dbReference type="SAM" id="Phobius"/>
    </source>
</evidence>
<dbReference type="RefSeq" id="WP_012106770.1">
    <property type="nucleotide sequence ID" value="NC_009712.1"/>
</dbReference>
<reference evidence="3" key="1">
    <citation type="journal article" date="2015" name="Microbiology">
        <title>Genome of Methanoregula boonei 6A8 reveals adaptations to oligotrophic peatland environments.</title>
        <authorList>
            <person name="Braeuer S."/>
            <person name="Cadillo-Quiroz H."/>
            <person name="Kyrpides N."/>
            <person name="Woyke T."/>
            <person name="Goodwin L."/>
            <person name="Detter C."/>
            <person name="Podell S."/>
            <person name="Yavitt J.B."/>
            <person name="Zinder S.H."/>
        </authorList>
    </citation>
    <scope>NUCLEOTIDE SEQUENCE [LARGE SCALE GENOMIC DNA]</scope>
    <source>
        <strain evidence="3">DSM 21154 / JCM 14090 / 6A8</strain>
    </source>
</reference>
<dbReference type="HOGENOM" id="CLU_2875045_0_0_2"/>
<dbReference type="STRING" id="456442.Mboo_1221"/>
<dbReference type="Proteomes" id="UP000002408">
    <property type="component" value="Chromosome"/>
</dbReference>
<evidence type="ECO:0000313" key="3">
    <source>
        <dbReference type="Proteomes" id="UP000002408"/>
    </source>
</evidence>
<organism evidence="2 3">
    <name type="scientific">Methanoregula boonei (strain DSM 21154 / JCM 14090 / 6A8)</name>
    <dbReference type="NCBI Taxonomy" id="456442"/>
    <lineage>
        <taxon>Archaea</taxon>
        <taxon>Methanobacteriati</taxon>
        <taxon>Methanobacteriota</taxon>
        <taxon>Stenosarchaea group</taxon>
        <taxon>Methanomicrobia</taxon>
        <taxon>Methanomicrobiales</taxon>
        <taxon>Methanoregulaceae</taxon>
        <taxon>Methanoregula</taxon>
    </lineage>
</organism>
<dbReference type="KEGG" id="mbn:Mboo_1221"/>
<evidence type="ECO:0000313" key="2">
    <source>
        <dbReference type="EMBL" id="ABS55739.1"/>
    </source>
</evidence>
<feature type="transmembrane region" description="Helical" evidence="1">
    <location>
        <begin position="12"/>
        <end position="29"/>
    </location>
</feature>
<keyword evidence="3" id="KW-1185">Reference proteome</keyword>
<dbReference type="EMBL" id="CP000780">
    <property type="protein sequence ID" value="ABS55739.1"/>
    <property type="molecule type" value="Genomic_DNA"/>
</dbReference>
<keyword evidence="1" id="KW-1133">Transmembrane helix</keyword>
<proteinExistence type="predicted"/>
<name>A7I7M8_METB6</name>
<keyword evidence="1" id="KW-0472">Membrane</keyword>